<evidence type="ECO:0000256" key="4">
    <source>
        <dbReference type="SAM" id="Phobius"/>
    </source>
</evidence>
<dbReference type="SMART" id="SM00283">
    <property type="entry name" value="MA"/>
    <property type="match status" value="1"/>
</dbReference>
<evidence type="ECO:0000256" key="1">
    <source>
        <dbReference type="ARBA" id="ARBA00023224"/>
    </source>
</evidence>
<reference evidence="7 8" key="1">
    <citation type="submission" date="2018-05" db="EMBL/GenBank/DDBJ databases">
        <title>Genomic Encyclopedia of Type Strains, Phase IV (KMG-IV): sequencing the most valuable type-strain genomes for metagenomic binning, comparative biology and taxonomic classification.</title>
        <authorList>
            <person name="Goeker M."/>
        </authorList>
    </citation>
    <scope>NUCLEOTIDE SEQUENCE [LARGE SCALE GENOMIC DNA]</scope>
    <source>
        <strain evidence="7 8">DSM 29661</strain>
    </source>
</reference>
<evidence type="ECO:0000259" key="5">
    <source>
        <dbReference type="PROSITE" id="PS50111"/>
    </source>
</evidence>
<dbReference type="PROSITE" id="PS50885">
    <property type="entry name" value="HAMP"/>
    <property type="match status" value="1"/>
</dbReference>
<dbReference type="GO" id="GO:0016020">
    <property type="term" value="C:membrane"/>
    <property type="evidence" value="ECO:0007669"/>
    <property type="project" value="InterPro"/>
</dbReference>
<dbReference type="Gene3D" id="1.10.287.950">
    <property type="entry name" value="Methyl-accepting chemotaxis protein"/>
    <property type="match status" value="1"/>
</dbReference>
<dbReference type="PANTHER" id="PTHR32089">
    <property type="entry name" value="METHYL-ACCEPTING CHEMOTAXIS PROTEIN MCPB"/>
    <property type="match status" value="1"/>
</dbReference>
<dbReference type="AlphaFoldDB" id="A0A318KLJ2"/>
<dbReference type="EMBL" id="QJKI01000021">
    <property type="protein sequence ID" value="PXX76765.1"/>
    <property type="molecule type" value="Genomic_DNA"/>
</dbReference>
<gene>
    <name evidence="7" type="ORF">DFR34_12119</name>
</gene>
<evidence type="ECO:0000259" key="6">
    <source>
        <dbReference type="PROSITE" id="PS50885"/>
    </source>
</evidence>
<dbReference type="SUPFAM" id="SSF58104">
    <property type="entry name" value="Methyl-accepting chemotaxis protein (MCP) signaling domain"/>
    <property type="match status" value="1"/>
</dbReference>
<feature type="domain" description="Methyl-accepting transducer" evidence="5">
    <location>
        <begin position="297"/>
        <end position="533"/>
    </location>
</feature>
<name>A0A318KLJ2_9NEIS</name>
<protein>
    <submittedName>
        <fullName evidence="7">Methyl-accepting chemotaxis protein</fullName>
    </submittedName>
</protein>
<feature type="domain" description="HAMP" evidence="6">
    <location>
        <begin position="251"/>
        <end position="292"/>
    </location>
</feature>
<evidence type="ECO:0000313" key="8">
    <source>
        <dbReference type="Proteomes" id="UP000247555"/>
    </source>
</evidence>
<comment type="similarity">
    <text evidence="2">Belongs to the methyl-accepting chemotaxis (MCP) protein family.</text>
</comment>
<dbReference type="CDD" id="cd11386">
    <property type="entry name" value="MCP_signal"/>
    <property type="match status" value="1"/>
</dbReference>
<proteinExistence type="inferred from homology"/>
<keyword evidence="4" id="KW-0812">Transmembrane</keyword>
<evidence type="ECO:0000313" key="7">
    <source>
        <dbReference type="EMBL" id="PXX76765.1"/>
    </source>
</evidence>
<dbReference type="InterPro" id="IPR003660">
    <property type="entry name" value="HAMP_dom"/>
</dbReference>
<evidence type="ECO:0000256" key="2">
    <source>
        <dbReference type="ARBA" id="ARBA00029447"/>
    </source>
</evidence>
<dbReference type="Pfam" id="PF00015">
    <property type="entry name" value="MCPsignal"/>
    <property type="match status" value="1"/>
</dbReference>
<keyword evidence="4" id="KW-1133">Transmembrane helix</keyword>
<evidence type="ECO:0000256" key="3">
    <source>
        <dbReference type="PROSITE-ProRule" id="PRU00284"/>
    </source>
</evidence>
<dbReference type="InterPro" id="IPR004089">
    <property type="entry name" value="MCPsignal_dom"/>
</dbReference>
<keyword evidence="1 3" id="KW-0807">Transducer</keyword>
<feature type="transmembrane region" description="Helical" evidence="4">
    <location>
        <begin position="46"/>
        <end position="68"/>
    </location>
</feature>
<keyword evidence="4" id="KW-0472">Membrane</keyword>
<feature type="transmembrane region" description="Helical" evidence="4">
    <location>
        <begin position="216"/>
        <end position="235"/>
    </location>
</feature>
<dbReference type="GO" id="GO:0007165">
    <property type="term" value="P:signal transduction"/>
    <property type="evidence" value="ECO:0007669"/>
    <property type="project" value="UniProtKB-KW"/>
</dbReference>
<dbReference type="PANTHER" id="PTHR32089:SF112">
    <property type="entry name" value="LYSOZYME-LIKE PROTEIN-RELATED"/>
    <property type="match status" value="1"/>
</dbReference>
<comment type="caution">
    <text evidence="7">The sequence shown here is derived from an EMBL/GenBank/DDBJ whole genome shotgun (WGS) entry which is preliminary data.</text>
</comment>
<dbReference type="Proteomes" id="UP000247555">
    <property type="component" value="Unassembled WGS sequence"/>
</dbReference>
<sequence length="569" mass="60665">MFPCGEAAWLLGALCLCQHARPDASRENPVASVDFTDFHMSFRLRIMSMVAGALLLALIGLGYAALALQASQHSASRFFDHDLKTLHAIDEMYAQGLQTGQALRNVILDHSNPQGHQNLASALKAFDIALASAREASPERAELWQQIDQLQQQRRRALEHTLQLAADQHAEAVATLNASETPAWRALRKVLLDARQSQRQTAEQIKADTVADSRQAMHTVLVLGAVSLLVAAVLIQRVLASLKRELGGEPRAARQMMRRVADGDLTVHIDAPAGSLLATLDDMVTALRTLLEAIDKQAVELALDGDETSRASASMADTAQQEALAAGALTDSVNAFLDSAARIAESAQSTRHDADAALTLSREGAQLAQSAATRMDSLSRTVSQAANTIQVLDQRADKIASMTSVIKDIADQTNLLALNAAIEAARAGEQGRGFAVVADEVRKLAERTAQTTLEIDGLVNAIQHDTDAAVHAMHAALPEVDDGQKLASQAAGALDAIRDGAQRTVARVEDIAQASQGQTQASHAIAGQVQRVAAMVAETSDTIRQSAINAAHLNGIAVALKTQVERFRM</sequence>
<dbReference type="PROSITE" id="PS50111">
    <property type="entry name" value="CHEMOTAXIS_TRANSDUC_2"/>
    <property type="match status" value="1"/>
</dbReference>
<organism evidence="7 8">
    <name type="scientific">Rivihabitans pingtungensis</name>
    <dbReference type="NCBI Taxonomy" id="1054498"/>
    <lineage>
        <taxon>Bacteria</taxon>
        <taxon>Pseudomonadati</taxon>
        <taxon>Pseudomonadota</taxon>
        <taxon>Betaproteobacteria</taxon>
        <taxon>Neisseriales</taxon>
        <taxon>Aquaspirillaceae</taxon>
        <taxon>Rivihabitans</taxon>
    </lineage>
</organism>
<accession>A0A318KLJ2</accession>
<keyword evidence="8" id="KW-1185">Reference proteome</keyword>